<feature type="compositionally biased region" description="Pro residues" evidence="14">
    <location>
        <begin position="202"/>
        <end position="214"/>
    </location>
</feature>
<evidence type="ECO:0000256" key="8">
    <source>
        <dbReference type="ARBA" id="ARBA00022843"/>
    </source>
</evidence>
<dbReference type="InterPro" id="IPR057951">
    <property type="entry name" value="CPSF6/7_RSLD_N"/>
</dbReference>
<keyword evidence="10" id="KW-0539">Nucleus</keyword>
<feature type="region of interest" description="Disordered" evidence="14">
    <location>
        <begin position="1"/>
        <end position="56"/>
    </location>
</feature>
<feature type="region of interest" description="Disordered" evidence="14">
    <location>
        <begin position="189"/>
        <end position="221"/>
    </location>
</feature>
<evidence type="ECO:0000256" key="3">
    <source>
        <dbReference type="ARBA" id="ARBA00006265"/>
    </source>
</evidence>
<keyword evidence="6" id="KW-0597">Phosphoprotein</keyword>
<dbReference type="InterPro" id="IPR012677">
    <property type="entry name" value="Nucleotide-bd_a/b_plait_sf"/>
</dbReference>
<proteinExistence type="inferred from homology"/>
<evidence type="ECO:0000256" key="5">
    <source>
        <dbReference type="ARBA" id="ARBA00022499"/>
    </source>
</evidence>
<evidence type="ECO:0000256" key="12">
    <source>
        <dbReference type="ARBA" id="ARBA00068482"/>
    </source>
</evidence>
<dbReference type="FunFam" id="3.30.70.330:FF:000231">
    <property type="entry name" value="Cleavage and polyadenylation specificity factor subunit 7"/>
    <property type="match status" value="1"/>
</dbReference>
<evidence type="ECO:0000313" key="16">
    <source>
        <dbReference type="Ensembl" id="ENSSSCP00025048708.1"/>
    </source>
</evidence>
<dbReference type="Pfam" id="PF00076">
    <property type="entry name" value="RRM_1"/>
    <property type="match status" value="1"/>
</dbReference>
<evidence type="ECO:0000259" key="15">
    <source>
        <dbReference type="PROSITE" id="PS50102"/>
    </source>
</evidence>
<dbReference type="InterPro" id="IPR035979">
    <property type="entry name" value="RBD_domain_sf"/>
</dbReference>
<evidence type="ECO:0000256" key="14">
    <source>
        <dbReference type="SAM" id="MobiDB-lite"/>
    </source>
</evidence>
<comment type="function">
    <text evidence="11">Component of the cleavage factor Im (CFIm) complex that functions as an activator of the pre-mRNA 3'-end cleavage and polyadenylation processing required for the maturation of pre-mRNA into functional mRNAs. CFIm contributes to the recruitment of multiprotein complexes on specific sequences on the pre-mRNA 3'-end, so called cleavage and polyadenylation signals (pA signals). Most pre-mRNAs contain multiple pA signals, resulting in alternative cleavage and polyadenylation (APA) producing mRNAs with variable 3'-end formation. The CFIm complex acts as a key regulator of cleavage and polyadenylation site choice during APA through its binding to 5'-UGUA-3' elements localized in the 3'-untranslated region (UTR) for a huge number of pre-mRNAs. CPSF7 activates directly the mRNA 3'-processing machinery. Binds to pA signals in RNA substrates.</text>
</comment>
<dbReference type="AlphaFoldDB" id="A0A8D0TM12"/>
<evidence type="ECO:0000256" key="6">
    <source>
        <dbReference type="ARBA" id="ARBA00022553"/>
    </source>
</evidence>
<dbReference type="PANTHER" id="PTHR23204">
    <property type="entry name" value="CLEAVAGE AND POLYADENYLATION SPECIFIC FACTOR"/>
    <property type="match status" value="1"/>
</dbReference>
<feature type="domain" description="RRM" evidence="15">
    <location>
        <begin position="234"/>
        <end position="314"/>
    </location>
</feature>
<feature type="compositionally biased region" description="Gly residues" evidence="14">
    <location>
        <begin position="40"/>
        <end position="56"/>
    </location>
</feature>
<dbReference type="GO" id="GO:0005634">
    <property type="term" value="C:nucleus"/>
    <property type="evidence" value="ECO:0007669"/>
    <property type="project" value="UniProtKB-SubCell"/>
</dbReference>
<dbReference type="GO" id="GO:0003723">
    <property type="term" value="F:RNA binding"/>
    <property type="evidence" value="ECO:0007669"/>
    <property type="project" value="UniProtKB-UniRule"/>
</dbReference>
<evidence type="ECO:0000313" key="17">
    <source>
        <dbReference type="Proteomes" id="UP000694727"/>
    </source>
</evidence>
<dbReference type="SMART" id="SM00360">
    <property type="entry name" value="RRM"/>
    <property type="match status" value="1"/>
</dbReference>
<sequence length="670" mass="70780">MAEVAVRVTPAAGGAGPGTESGSRASGLVRTRRRRRHIPGNGGARPGAGWAGRGLGDGAEAGRGSVEFGAAGVGGRREARAFEGGGRGRRAGSVGRERGGPTPGRETRPGCGAKVAGALVPAGTLAGAAWGLGSGIFLTLCVLRARDLSSGTMSEGVDLIDIYADEEFNQDPEFNNTDQIDLYDDVLTATSQPSDDRSSSTEPPPPVRQEPSPKPNNKTPAILYTYSGLRNRRAAVYVGSFSWWTTDQQLIQVIRSIGVYDVVELKFAENRANGQSKGYAEVVVASENSVHKLLELLPGKVLNGEKVDVRPATRQNLSQFEAQARKRECVRVPRGGIPPRAHSRDSSDSADGRATPSENLVPSSARVDKPPSVLPYFNRPPSALPLMGLPPPPIPPPPPLSSSFGVPPPPPGIHYQHLMPPPPRLPPHLAVPPPGAIPPALHLNPAFFPPPNATVGPPPDTYMKASTPYNHHGSRDSGPPPSTVSEAEFEEIMKRNRAISSSAISKAVSGASAGKDIGPERGHPAGPGKAAGGTGTCFITKIGMTIISKKGTESTSDTGIENGTGTTEQGVWLEANVFLMDLHLLTLIRTKGRRPLHPFPFLQAPNPLQTPREYPLPYRIEDCLAALPVPLLFARVKNLKISSGWEGGTQEETLSRSLVSIENGALSKET</sequence>
<dbReference type="SUPFAM" id="SSF54928">
    <property type="entry name" value="RNA-binding domain, RBD"/>
    <property type="match status" value="1"/>
</dbReference>
<feature type="region of interest" description="Disordered" evidence="14">
    <location>
        <begin position="82"/>
        <end position="110"/>
    </location>
</feature>
<organism evidence="16 17">
    <name type="scientific">Sus scrofa</name>
    <name type="common">Pig</name>
    <dbReference type="NCBI Taxonomy" id="9823"/>
    <lineage>
        <taxon>Eukaryota</taxon>
        <taxon>Metazoa</taxon>
        <taxon>Chordata</taxon>
        <taxon>Craniata</taxon>
        <taxon>Vertebrata</taxon>
        <taxon>Euteleostomi</taxon>
        <taxon>Mammalia</taxon>
        <taxon>Eutheria</taxon>
        <taxon>Laurasiatheria</taxon>
        <taxon>Artiodactyla</taxon>
        <taxon>Suina</taxon>
        <taxon>Suidae</taxon>
        <taxon>Sus</taxon>
    </lineage>
</organism>
<feature type="compositionally biased region" description="Basic and acidic residues" evidence="14">
    <location>
        <begin position="342"/>
        <end position="351"/>
    </location>
</feature>
<accession>A0A8D0TM12</accession>
<evidence type="ECO:0000256" key="9">
    <source>
        <dbReference type="ARBA" id="ARBA00022884"/>
    </source>
</evidence>
<keyword evidence="4" id="KW-0963">Cytoplasm</keyword>
<dbReference type="Gene3D" id="3.30.70.330">
    <property type="match status" value="1"/>
</dbReference>
<keyword evidence="5" id="KW-1017">Isopeptide bond</keyword>
<protein>
    <recommendedName>
        <fullName evidence="12">Cleavage and polyadenylation specificity factor subunit 7</fullName>
    </recommendedName>
</protein>
<evidence type="ECO:0000256" key="2">
    <source>
        <dbReference type="ARBA" id="ARBA00004496"/>
    </source>
</evidence>
<evidence type="ECO:0000256" key="7">
    <source>
        <dbReference type="ARBA" id="ARBA00022664"/>
    </source>
</evidence>
<dbReference type="InterPro" id="IPR000504">
    <property type="entry name" value="RRM_dom"/>
</dbReference>
<comment type="subcellular location">
    <subcellularLocation>
        <location evidence="2">Cytoplasm</location>
    </subcellularLocation>
    <subcellularLocation>
        <location evidence="1">Nucleus</location>
    </subcellularLocation>
</comment>
<keyword evidence="7" id="KW-0507">mRNA processing</keyword>
<dbReference type="InterPro" id="IPR034772">
    <property type="entry name" value="CPSF6/7"/>
</dbReference>
<dbReference type="PROSITE" id="PS50102">
    <property type="entry name" value="RRM"/>
    <property type="match status" value="1"/>
</dbReference>
<feature type="region of interest" description="Disordered" evidence="14">
    <location>
        <begin position="510"/>
        <end position="532"/>
    </location>
</feature>
<keyword evidence="9 13" id="KW-0694">RNA-binding</keyword>
<feature type="compositionally biased region" description="Low complexity" evidence="14">
    <location>
        <begin position="1"/>
        <end position="12"/>
    </location>
</feature>
<evidence type="ECO:0000256" key="1">
    <source>
        <dbReference type="ARBA" id="ARBA00004123"/>
    </source>
</evidence>
<evidence type="ECO:0000256" key="10">
    <source>
        <dbReference type="ARBA" id="ARBA00023242"/>
    </source>
</evidence>
<dbReference type="Proteomes" id="UP000694727">
    <property type="component" value="Unplaced"/>
</dbReference>
<feature type="region of interest" description="Disordered" evidence="14">
    <location>
        <begin position="328"/>
        <end position="372"/>
    </location>
</feature>
<dbReference type="Pfam" id="PF25524">
    <property type="entry name" value="RSLD_CPSF6"/>
    <property type="match status" value="1"/>
</dbReference>
<reference evidence="16" key="1">
    <citation type="submission" date="2025-08" db="UniProtKB">
        <authorList>
            <consortium name="Ensembl"/>
        </authorList>
    </citation>
    <scope>IDENTIFICATION</scope>
</reference>
<evidence type="ECO:0000256" key="13">
    <source>
        <dbReference type="PROSITE-ProRule" id="PRU00176"/>
    </source>
</evidence>
<dbReference type="GO" id="GO:0005737">
    <property type="term" value="C:cytoplasm"/>
    <property type="evidence" value="ECO:0007669"/>
    <property type="project" value="UniProtKB-SubCell"/>
</dbReference>
<comment type="similarity">
    <text evidence="3">Belongs to the RRM CPSF6/7 family.</text>
</comment>
<name>A0A8D0TM12_PIG</name>
<evidence type="ECO:0000256" key="4">
    <source>
        <dbReference type="ARBA" id="ARBA00022490"/>
    </source>
</evidence>
<dbReference type="Ensembl" id="ENSSSCT00025107809.1">
    <property type="protein sequence ID" value="ENSSSCP00025048708.1"/>
    <property type="gene ID" value="ENSSSCG00025077516.1"/>
</dbReference>
<dbReference type="InterPro" id="IPR034773">
    <property type="entry name" value="CPSF7_RRM"/>
</dbReference>
<evidence type="ECO:0000256" key="11">
    <source>
        <dbReference type="ARBA" id="ARBA00057133"/>
    </source>
</evidence>
<dbReference type="GO" id="GO:0006397">
    <property type="term" value="P:mRNA processing"/>
    <property type="evidence" value="ECO:0007669"/>
    <property type="project" value="UniProtKB-KW"/>
</dbReference>
<dbReference type="CDD" id="cd12644">
    <property type="entry name" value="RRM_CFIm59"/>
    <property type="match status" value="1"/>
</dbReference>
<keyword evidence="8" id="KW-0832">Ubl conjugation</keyword>